<gene>
    <name evidence="1" type="ORF">GSTUM_00008247001</name>
</gene>
<dbReference type="GeneID" id="9182541"/>
<dbReference type="EMBL" id="FN430322">
    <property type="protein sequence ID" value="CAZ84175.1"/>
    <property type="molecule type" value="Genomic_DNA"/>
</dbReference>
<proteinExistence type="predicted"/>
<dbReference type="HOGENOM" id="CLU_1836580_0_0_1"/>
<evidence type="ECO:0000313" key="2">
    <source>
        <dbReference type="Proteomes" id="UP000006911"/>
    </source>
</evidence>
<dbReference type="KEGG" id="tml:GSTUM_00008247001"/>
<dbReference type="AlphaFoldDB" id="D5GI32"/>
<protein>
    <submittedName>
        <fullName evidence="1">(Perigord truffle) hypothetical protein</fullName>
    </submittedName>
</protein>
<keyword evidence="2" id="KW-1185">Reference proteome</keyword>
<dbReference type="InParanoid" id="D5GI32"/>
<dbReference type="Proteomes" id="UP000006911">
    <property type="component" value="Unassembled WGS sequence"/>
</dbReference>
<accession>D5GI32</accession>
<evidence type="ECO:0000313" key="1">
    <source>
        <dbReference type="EMBL" id="CAZ84175.1"/>
    </source>
</evidence>
<sequence length="140" mass="16224">MARAPVPVSRCEGAKALHYVGHRIPACKHYFLNIIPPCPPASPPAFRTDTYCTYLYEYWYEYWWWCKCRDLNRSTLVSRDYLQGIPHQCDTVLEHRRGRKQFSGLNVTRTARIHKPDAVLLSRCKLHGRNLSSCSSIAVL</sequence>
<name>D5GI32_TUBMM</name>
<dbReference type="RefSeq" id="XP_002839984.1">
    <property type="nucleotide sequence ID" value="XM_002839938.1"/>
</dbReference>
<organism evidence="1 2">
    <name type="scientific">Tuber melanosporum (strain Mel28)</name>
    <name type="common">Perigord black truffle</name>
    <dbReference type="NCBI Taxonomy" id="656061"/>
    <lineage>
        <taxon>Eukaryota</taxon>
        <taxon>Fungi</taxon>
        <taxon>Dikarya</taxon>
        <taxon>Ascomycota</taxon>
        <taxon>Pezizomycotina</taxon>
        <taxon>Pezizomycetes</taxon>
        <taxon>Pezizales</taxon>
        <taxon>Tuberaceae</taxon>
        <taxon>Tuber</taxon>
    </lineage>
</organism>
<reference evidence="1 2" key="1">
    <citation type="journal article" date="2010" name="Nature">
        <title>Perigord black truffle genome uncovers evolutionary origins and mechanisms of symbiosis.</title>
        <authorList>
            <person name="Martin F."/>
            <person name="Kohler A."/>
            <person name="Murat C."/>
            <person name="Balestrini R."/>
            <person name="Coutinho P.M."/>
            <person name="Jaillon O."/>
            <person name="Montanini B."/>
            <person name="Morin E."/>
            <person name="Noel B."/>
            <person name="Percudani R."/>
            <person name="Porcel B."/>
            <person name="Rubini A."/>
            <person name="Amicucci A."/>
            <person name="Amselem J."/>
            <person name="Anthouard V."/>
            <person name="Arcioni S."/>
            <person name="Artiguenave F."/>
            <person name="Aury J.M."/>
            <person name="Ballario P."/>
            <person name="Bolchi A."/>
            <person name="Brenna A."/>
            <person name="Brun A."/>
            <person name="Buee M."/>
            <person name="Cantarel B."/>
            <person name="Chevalier G."/>
            <person name="Couloux A."/>
            <person name="Da Silva C."/>
            <person name="Denoeud F."/>
            <person name="Duplessis S."/>
            <person name="Ghignone S."/>
            <person name="Hilselberger B."/>
            <person name="Iotti M."/>
            <person name="Marcais B."/>
            <person name="Mello A."/>
            <person name="Miranda M."/>
            <person name="Pacioni G."/>
            <person name="Quesneville H."/>
            <person name="Riccioni C."/>
            <person name="Ruotolo R."/>
            <person name="Splivallo R."/>
            <person name="Stocchi V."/>
            <person name="Tisserant E."/>
            <person name="Viscomi A.R."/>
            <person name="Zambonelli A."/>
            <person name="Zampieri E."/>
            <person name="Henrissat B."/>
            <person name="Lebrun M.H."/>
            <person name="Paolocci F."/>
            <person name="Bonfante P."/>
            <person name="Ottonello S."/>
            <person name="Wincker P."/>
        </authorList>
    </citation>
    <scope>NUCLEOTIDE SEQUENCE [LARGE SCALE GENOMIC DNA]</scope>
    <source>
        <strain evidence="1 2">Mel28</strain>
    </source>
</reference>